<accession>A0A4V4HSY0</accession>
<dbReference type="Gene3D" id="3.90.550.10">
    <property type="entry name" value="Spore Coat Polysaccharide Biosynthesis Protein SpsA, Chain A"/>
    <property type="match status" value="1"/>
</dbReference>
<dbReference type="EMBL" id="STGY01000004">
    <property type="protein sequence ID" value="THV43376.1"/>
    <property type="molecule type" value="Genomic_DNA"/>
</dbReference>
<evidence type="ECO:0000313" key="3">
    <source>
        <dbReference type="Proteomes" id="UP000308760"/>
    </source>
</evidence>
<dbReference type="AlphaFoldDB" id="A0A4V4HSY0"/>
<dbReference type="Proteomes" id="UP000308760">
    <property type="component" value="Unassembled WGS sequence"/>
</dbReference>
<dbReference type="GO" id="GO:0016758">
    <property type="term" value="F:hexosyltransferase activity"/>
    <property type="evidence" value="ECO:0007669"/>
    <property type="project" value="UniProtKB-ARBA"/>
</dbReference>
<dbReference type="OrthoDB" id="2676521at2"/>
<sequence>MNGIRVSVVTPVYNAAGYLREGLESVQRQSFGRENIEHIIVDDGSTDGSDEVLRQWVREHPDNTRLIHQEASGSPGSPRNRGLAEARGEYVFFLDADDWLGDESIERLVAAAENHQTDVVMGKIVGANGRADKKQAFLKHLPRTTVFDSYAFWSVGPWKLFRTDLLREHDLRFPTGMLFGEDSVFVTRAFLHAESISILNDYDYMYLRRRDDGGNVTALGRRDAAAAAYQWINTVEQTCAAIREFNLSPRREGYLFKRLFHLQCKSAIHHMGRVKDRERQAELHAQIRGLFEKWGTPATVRELKPAAQVLYAALPTASCEEIVRLKDEFDTVELTGRSDGLFAAHPDWTEPDFERWAVEVGALYPLRAGITVDERLGDYRHLQGRLTFAHVPKDRVSAVLRCELRGTDTVLAFPVDQSDAKFSVDVPLRELAAAQQRIRRGWDLYLEVTFGDYTTKDLLRLDLSSHTRSRLRRLTDRLRR</sequence>
<reference evidence="2 3" key="2">
    <citation type="submission" date="2019-05" db="EMBL/GenBank/DDBJ databases">
        <title>Glycomyces buryatensis sp. nov.</title>
        <authorList>
            <person name="Nikitina E."/>
        </authorList>
    </citation>
    <scope>NUCLEOTIDE SEQUENCE [LARGE SCALE GENOMIC DNA]</scope>
    <source>
        <strain evidence="2 3">18</strain>
    </source>
</reference>
<dbReference type="SUPFAM" id="SSF53448">
    <property type="entry name" value="Nucleotide-diphospho-sugar transferases"/>
    <property type="match status" value="1"/>
</dbReference>
<dbReference type="Pfam" id="PF00535">
    <property type="entry name" value="Glycos_transf_2"/>
    <property type="match status" value="1"/>
</dbReference>
<gene>
    <name evidence="2" type="ORF">FAB82_01485</name>
</gene>
<dbReference type="PANTHER" id="PTHR22916:SF3">
    <property type="entry name" value="UDP-GLCNAC:BETAGAL BETA-1,3-N-ACETYLGLUCOSAMINYLTRANSFERASE-LIKE PROTEIN 1"/>
    <property type="match status" value="1"/>
</dbReference>
<keyword evidence="3" id="KW-1185">Reference proteome</keyword>
<keyword evidence="2" id="KW-0808">Transferase</keyword>
<evidence type="ECO:0000259" key="1">
    <source>
        <dbReference type="Pfam" id="PF00535"/>
    </source>
</evidence>
<dbReference type="RefSeq" id="WP_136532767.1">
    <property type="nucleotide sequence ID" value="NZ_STGY01000004.1"/>
</dbReference>
<organism evidence="2 3">
    <name type="scientific">Glycomyces buryatensis</name>
    <dbReference type="NCBI Taxonomy" id="2570927"/>
    <lineage>
        <taxon>Bacteria</taxon>
        <taxon>Bacillati</taxon>
        <taxon>Actinomycetota</taxon>
        <taxon>Actinomycetes</taxon>
        <taxon>Glycomycetales</taxon>
        <taxon>Glycomycetaceae</taxon>
        <taxon>Glycomyces</taxon>
    </lineage>
</organism>
<name>A0A4V4HSY0_9ACTN</name>
<reference evidence="3" key="1">
    <citation type="submission" date="2019-04" db="EMBL/GenBank/DDBJ databases">
        <title>Nocardioides xinjiangensis sp. nov.</title>
        <authorList>
            <person name="Liu S."/>
        </authorList>
    </citation>
    <scope>NUCLEOTIDE SEQUENCE [LARGE SCALE GENOMIC DNA]</scope>
    <source>
        <strain evidence="3">18</strain>
    </source>
</reference>
<proteinExistence type="predicted"/>
<dbReference type="PANTHER" id="PTHR22916">
    <property type="entry name" value="GLYCOSYLTRANSFERASE"/>
    <property type="match status" value="1"/>
</dbReference>
<dbReference type="CDD" id="cd00761">
    <property type="entry name" value="Glyco_tranf_GTA_type"/>
    <property type="match status" value="1"/>
</dbReference>
<evidence type="ECO:0000313" key="2">
    <source>
        <dbReference type="EMBL" id="THV43376.1"/>
    </source>
</evidence>
<dbReference type="InterPro" id="IPR001173">
    <property type="entry name" value="Glyco_trans_2-like"/>
</dbReference>
<feature type="domain" description="Glycosyltransferase 2-like" evidence="1">
    <location>
        <begin position="7"/>
        <end position="136"/>
    </location>
</feature>
<protein>
    <submittedName>
        <fullName evidence="2">Glycosyltransferase family 2 protein</fullName>
    </submittedName>
</protein>
<dbReference type="InterPro" id="IPR029044">
    <property type="entry name" value="Nucleotide-diphossugar_trans"/>
</dbReference>
<comment type="caution">
    <text evidence="2">The sequence shown here is derived from an EMBL/GenBank/DDBJ whole genome shotgun (WGS) entry which is preliminary data.</text>
</comment>